<gene>
    <name evidence="2" type="ORF">E0Z10_g3123</name>
</gene>
<dbReference type="EMBL" id="SKBN01000041">
    <property type="protein sequence ID" value="TGJ85660.1"/>
    <property type="molecule type" value="Genomic_DNA"/>
</dbReference>
<keyword evidence="1" id="KW-0732">Signal</keyword>
<proteinExistence type="predicted"/>
<feature type="chain" id="PRO_5021210084" evidence="1">
    <location>
        <begin position="20"/>
        <end position="155"/>
    </location>
</feature>
<dbReference type="AlphaFoldDB" id="A0A4Z0Z296"/>
<name>A0A4Z0Z296_9PEZI</name>
<evidence type="ECO:0000313" key="3">
    <source>
        <dbReference type="Proteomes" id="UP000297716"/>
    </source>
</evidence>
<evidence type="ECO:0000256" key="1">
    <source>
        <dbReference type="SAM" id="SignalP"/>
    </source>
</evidence>
<sequence>MYTTPIVLLTFTLAATALASPAPSTPIIKRDPSDKSGTSQIAFSCYGLTLPAPGGSGQGGSSGSSYFHSNLGYFHDGSDLIPTAACTDQDSFCSNCLFDDANLSSPTNVTACWNPIEFSYNGYDYDSQASQPTCGHQNSFGPFSDTITAICYFDA</sequence>
<dbReference type="OrthoDB" id="5192261at2759"/>
<accession>A0A4Z0Z296</accession>
<reference evidence="2 3" key="1">
    <citation type="submission" date="2019-03" db="EMBL/GenBank/DDBJ databases">
        <title>Draft genome sequence of Xylaria hypoxylon DSM 108379, a ubiquitous saprotrophic-parasitic fungi on hardwood.</title>
        <authorList>
            <person name="Buettner E."/>
            <person name="Leonhardt S."/>
            <person name="Gebauer A.M."/>
            <person name="Liers C."/>
            <person name="Hofrichter M."/>
            <person name="Kellner H."/>
        </authorList>
    </citation>
    <scope>NUCLEOTIDE SEQUENCE [LARGE SCALE GENOMIC DNA]</scope>
    <source>
        <strain evidence="2 3">DSM 108379</strain>
    </source>
</reference>
<feature type="signal peptide" evidence="1">
    <location>
        <begin position="1"/>
        <end position="19"/>
    </location>
</feature>
<evidence type="ECO:0000313" key="2">
    <source>
        <dbReference type="EMBL" id="TGJ85660.1"/>
    </source>
</evidence>
<dbReference type="Proteomes" id="UP000297716">
    <property type="component" value="Unassembled WGS sequence"/>
</dbReference>
<protein>
    <submittedName>
        <fullName evidence="2">Uncharacterized protein</fullName>
    </submittedName>
</protein>
<keyword evidence="3" id="KW-1185">Reference proteome</keyword>
<comment type="caution">
    <text evidence="2">The sequence shown here is derived from an EMBL/GenBank/DDBJ whole genome shotgun (WGS) entry which is preliminary data.</text>
</comment>
<organism evidence="2 3">
    <name type="scientific">Xylaria hypoxylon</name>
    <dbReference type="NCBI Taxonomy" id="37992"/>
    <lineage>
        <taxon>Eukaryota</taxon>
        <taxon>Fungi</taxon>
        <taxon>Dikarya</taxon>
        <taxon>Ascomycota</taxon>
        <taxon>Pezizomycotina</taxon>
        <taxon>Sordariomycetes</taxon>
        <taxon>Xylariomycetidae</taxon>
        <taxon>Xylariales</taxon>
        <taxon>Xylariaceae</taxon>
        <taxon>Xylaria</taxon>
    </lineage>
</organism>